<dbReference type="PANTHER" id="PTHR30509:SF8">
    <property type="entry name" value="INNER MEMBRANE PROTEIN YCCS"/>
    <property type="match status" value="1"/>
</dbReference>
<evidence type="ECO:0000256" key="6">
    <source>
        <dbReference type="ARBA" id="ARBA00043993"/>
    </source>
</evidence>
<dbReference type="PANTHER" id="PTHR30509">
    <property type="entry name" value="P-HYDROXYBENZOIC ACID EFFLUX PUMP SUBUNIT-RELATED"/>
    <property type="match status" value="1"/>
</dbReference>
<feature type="compositionally biased region" description="Basic and acidic residues" evidence="7">
    <location>
        <begin position="599"/>
        <end position="621"/>
    </location>
</feature>
<evidence type="ECO:0000259" key="9">
    <source>
        <dbReference type="Pfam" id="PF13515"/>
    </source>
</evidence>
<dbReference type="Pfam" id="PF13515">
    <property type="entry name" value="FUSC_2"/>
    <property type="match status" value="1"/>
</dbReference>
<sequence>MTGPGRGRRTAGLFAPAAGSRPAVVAGLGNGVAISVLLLAGVAAGNAAAGAWAALGAYVTAFTNKGGPRGPRTRHLLVAAVVNAATFWVGVWTIPLVPLTGLVLAVLVFLASMGSAVHPVLERLGTMPATALLVAAGSTTAGVDMEYATLLVLAGGLWYAAATAVLTPPARLRDVLADVAQPYRLVGRHLTALGPASITPPDASASTTRPDAPGDRARPPRTAPVAARRRSAADPAPPHVTVGTVHPDTTDALRRAEGATRELRGPRGDEHLADLTDPLVRHAATLADLTTALAASGPPPPAVRAPYAMLTDAIGRQLCRLADVLTRRRQVTDSTGGDPVPGLGPLEEACDRMRAEMPAGAHTYPEMARAGRQRRLLERITATLAEARAEARTLALLAATPLSAPPARPVRLDGARLRDAMTLRSGAFRHALRATVVSGAVFALVHWAALPHGEWAVLAVLRVMRPQYAVTRERVAQRVIGNVVGGTCAAVLIAAVHEPAALSLILFVVITVGFTLRPVNYAFWVVFGTPLVLLIGDVSHPGSWLDAAFRIAMTLLGTAAALVGSRLLWPSWEHPRLDTETTHARQACAAYLDTTLRSLSHDGPRDDTDPGPDARRARTTAEKALAQAAATSRHAHREPGHDRAALDRAATTVDALTTLNLLVAALATHRTPRTARIPALAAYTDNAGPALADASPEVSRRHADALTDALDIMSLHLEELHVRRHEELATGRTGDTPARAAIRENGPVVELLQAIAAVVDDARARPWQETTAPGP</sequence>
<evidence type="ECO:0000256" key="8">
    <source>
        <dbReference type="SAM" id="Phobius"/>
    </source>
</evidence>
<feature type="transmembrane region" description="Helical" evidence="8">
    <location>
        <begin position="32"/>
        <end position="55"/>
    </location>
</feature>
<feature type="compositionally biased region" description="Low complexity" evidence="7">
    <location>
        <begin position="622"/>
        <end position="631"/>
    </location>
</feature>
<keyword evidence="3 8" id="KW-0812">Transmembrane</keyword>
<feature type="region of interest" description="Disordered" evidence="7">
    <location>
        <begin position="598"/>
        <end position="643"/>
    </location>
</feature>
<evidence type="ECO:0000313" key="11">
    <source>
        <dbReference type="Proteomes" id="UP001470023"/>
    </source>
</evidence>
<keyword evidence="11" id="KW-1185">Reference proteome</keyword>
<proteinExistence type="inferred from homology"/>
<comment type="similarity">
    <text evidence="6">Belongs to the YccS/YhfK family.</text>
</comment>
<feature type="transmembrane region" description="Helical" evidence="8">
    <location>
        <begin position="504"/>
        <end position="527"/>
    </location>
</feature>
<feature type="region of interest" description="Disordered" evidence="7">
    <location>
        <begin position="196"/>
        <end position="246"/>
    </location>
</feature>
<dbReference type="RefSeq" id="WP_352064190.1">
    <property type="nucleotide sequence ID" value="NZ_JBEPAZ010000019.1"/>
</dbReference>
<protein>
    <submittedName>
        <fullName evidence="10">FUSC family protein</fullName>
    </submittedName>
</protein>
<name>A0ABV1UB22_9ACTN</name>
<feature type="transmembrane region" description="Helical" evidence="8">
    <location>
        <begin position="100"/>
        <end position="117"/>
    </location>
</feature>
<feature type="transmembrane region" description="Helical" evidence="8">
    <location>
        <begin position="76"/>
        <end position="94"/>
    </location>
</feature>
<evidence type="ECO:0000256" key="5">
    <source>
        <dbReference type="ARBA" id="ARBA00023136"/>
    </source>
</evidence>
<gene>
    <name evidence="10" type="ORF">ABT272_22125</name>
</gene>
<evidence type="ECO:0000313" key="10">
    <source>
        <dbReference type="EMBL" id="MER6430416.1"/>
    </source>
</evidence>
<dbReference type="EMBL" id="JBEPAZ010000019">
    <property type="protein sequence ID" value="MER6430416.1"/>
    <property type="molecule type" value="Genomic_DNA"/>
</dbReference>
<dbReference type="InterPro" id="IPR049453">
    <property type="entry name" value="Memb_transporter_dom"/>
</dbReference>
<keyword evidence="4 8" id="KW-1133">Transmembrane helix</keyword>
<feature type="domain" description="Integral membrane bound transporter" evidence="9">
    <location>
        <begin position="442"/>
        <end position="563"/>
    </location>
</feature>
<evidence type="ECO:0000256" key="4">
    <source>
        <dbReference type="ARBA" id="ARBA00022989"/>
    </source>
</evidence>
<dbReference type="Proteomes" id="UP001470023">
    <property type="component" value="Unassembled WGS sequence"/>
</dbReference>
<feature type="transmembrane region" description="Helical" evidence="8">
    <location>
        <begin position="479"/>
        <end position="497"/>
    </location>
</feature>
<keyword evidence="5 8" id="KW-0472">Membrane</keyword>
<comment type="subcellular location">
    <subcellularLocation>
        <location evidence="1">Cell membrane</location>
        <topology evidence="1">Multi-pass membrane protein</topology>
    </subcellularLocation>
</comment>
<evidence type="ECO:0000256" key="7">
    <source>
        <dbReference type="SAM" id="MobiDB-lite"/>
    </source>
</evidence>
<reference evidence="10 11" key="1">
    <citation type="submission" date="2024-06" db="EMBL/GenBank/DDBJ databases">
        <title>The Natural Products Discovery Center: Release of the First 8490 Sequenced Strains for Exploring Actinobacteria Biosynthetic Diversity.</title>
        <authorList>
            <person name="Kalkreuter E."/>
            <person name="Kautsar S.A."/>
            <person name="Yang D."/>
            <person name="Bader C.D."/>
            <person name="Teijaro C.N."/>
            <person name="Fluegel L."/>
            <person name="Davis C.M."/>
            <person name="Simpson J.R."/>
            <person name="Lauterbach L."/>
            <person name="Steele A.D."/>
            <person name="Gui C."/>
            <person name="Meng S."/>
            <person name="Li G."/>
            <person name="Viehrig K."/>
            <person name="Ye F."/>
            <person name="Su P."/>
            <person name="Kiefer A.F."/>
            <person name="Nichols A."/>
            <person name="Cepeda A.J."/>
            <person name="Yan W."/>
            <person name="Fan B."/>
            <person name="Jiang Y."/>
            <person name="Adhikari A."/>
            <person name="Zheng C.-J."/>
            <person name="Schuster L."/>
            <person name="Cowan T.M."/>
            <person name="Smanski M.J."/>
            <person name="Chevrette M.G."/>
            <person name="De Carvalho L.P.S."/>
            <person name="Shen B."/>
        </authorList>
    </citation>
    <scope>NUCLEOTIDE SEQUENCE [LARGE SCALE GENOMIC DNA]</scope>
    <source>
        <strain evidence="10 11">NPDC001166</strain>
    </source>
</reference>
<feature type="transmembrane region" description="Helical" evidence="8">
    <location>
        <begin position="147"/>
        <end position="166"/>
    </location>
</feature>
<evidence type="ECO:0000256" key="1">
    <source>
        <dbReference type="ARBA" id="ARBA00004651"/>
    </source>
</evidence>
<organism evidence="10 11">
    <name type="scientific">Streptomyces sp. 900105245</name>
    <dbReference type="NCBI Taxonomy" id="3154379"/>
    <lineage>
        <taxon>Bacteria</taxon>
        <taxon>Bacillati</taxon>
        <taxon>Actinomycetota</taxon>
        <taxon>Actinomycetes</taxon>
        <taxon>Kitasatosporales</taxon>
        <taxon>Streptomycetaceae</taxon>
        <taxon>Streptomyces</taxon>
    </lineage>
</organism>
<accession>A0ABV1UB22</accession>
<comment type="caution">
    <text evidence="10">The sequence shown here is derived from an EMBL/GenBank/DDBJ whole genome shotgun (WGS) entry which is preliminary data.</text>
</comment>
<keyword evidence="2" id="KW-1003">Cell membrane</keyword>
<evidence type="ECO:0000256" key="3">
    <source>
        <dbReference type="ARBA" id="ARBA00022692"/>
    </source>
</evidence>
<evidence type="ECO:0000256" key="2">
    <source>
        <dbReference type="ARBA" id="ARBA00022475"/>
    </source>
</evidence>
<feature type="transmembrane region" description="Helical" evidence="8">
    <location>
        <begin position="431"/>
        <end position="450"/>
    </location>
</feature>